<evidence type="ECO:0000313" key="8">
    <source>
        <dbReference type="EMBL" id="KAG7304557.1"/>
    </source>
</evidence>
<dbReference type="InterPro" id="IPR038441">
    <property type="entry name" value="THAP_Znf_sf"/>
</dbReference>
<keyword evidence="4 5" id="KW-0238">DNA-binding</keyword>
<reference evidence="7 10" key="1">
    <citation type="submission" date="2021-06" db="EMBL/GenBank/DDBJ databases">
        <title>A haploid diamondback moth (Plutella xylostella L.) genome assembly resolves 31 chromosomes and identifies a diamide resistance mutation.</title>
        <authorList>
            <person name="Ward C.M."/>
            <person name="Perry K.D."/>
            <person name="Baker G."/>
            <person name="Powis K."/>
            <person name="Heckel D.G."/>
            <person name="Baxter S.W."/>
        </authorList>
    </citation>
    <scope>NUCLEOTIDE SEQUENCE [LARGE SCALE GENOMIC DNA]</scope>
    <source>
        <strain evidence="7 10">LV</strain>
        <tissue evidence="7">Single pupa</tissue>
    </source>
</reference>
<evidence type="ECO:0000259" key="6">
    <source>
        <dbReference type="PROSITE" id="PS50950"/>
    </source>
</evidence>
<comment type="caution">
    <text evidence="7">The sequence shown here is derived from an EMBL/GenBank/DDBJ whole genome shotgun (WGS) entry which is preliminary data.</text>
</comment>
<evidence type="ECO:0000256" key="4">
    <source>
        <dbReference type="ARBA" id="ARBA00023125"/>
    </source>
</evidence>
<name>A0ABQ7QI37_PLUXY</name>
<keyword evidence="3" id="KW-0862">Zinc</keyword>
<dbReference type="SMART" id="SM00980">
    <property type="entry name" value="THAP"/>
    <property type="match status" value="1"/>
</dbReference>
<evidence type="ECO:0000313" key="9">
    <source>
        <dbReference type="EMBL" id="KAG7310778.1"/>
    </source>
</evidence>
<proteinExistence type="predicted"/>
<evidence type="ECO:0000256" key="5">
    <source>
        <dbReference type="PROSITE-ProRule" id="PRU00309"/>
    </source>
</evidence>
<dbReference type="EMBL" id="JAHIBW010000015">
    <property type="protein sequence ID" value="KAG7304440.1"/>
    <property type="molecule type" value="Genomic_DNA"/>
</dbReference>
<dbReference type="InterPro" id="IPR006612">
    <property type="entry name" value="THAP_Znf"/>
</dbReference>
<gene>
    <name evidence="9" type="ORF">JYU34_003594</name>
    <name evidence="7" type="ORF">JYU34_011382</name>
    <name evidence="8" type="ORF">JYU34_011507</name>
</gene>
<dbReference type="EMBL" id="JAHIBW010000005">
    <property type="protein sequence ID" value="KAG7310778.1"/>
    <property type="molecule type" value="Genomic_DNA"/>
</dbReference>
<evidence type="ECO:0000256" key="2">
    <source>
        <dbReference type="ARBA" id="ARBA00022771"/>
    </source>
</evidence>
<evidence type="ECO:0000313" key="7">
    <source>
        <dbReference type="EMBL" id="KAG7304440.1"/>
    </source>
</evidence>
<evidence type="ECO:0000256" key="3">
    <source>
        <dbReference type="ARBA" id="ARBA00022833"/>
    </source>
</evidence>
<accession>A0ABQ7QI37</accession>
<dbReference type="Pfam" id="PF05485">
    <property type="entry name" value="THAP"/>
    <property type="match status" value="1"/>
</dbReference>
<dbReference type="EMBL" id="JAHIBW010000015">
    <property type="protein sequence ID" value="KAG7304557.1"/>
    <property type="molecule type" value="Genomic_DNA"/>
</dbReference>
<dbReference type="SMART" id="SM00692">
    <property type="entry name" value="DM3"/>
    <property type="match status" value="1"/>
</dbReference>
<keyword evidence="2 5" id="KW-0863">Zinc-finger</keyword>
<feature type="domain" description="THAP-type" evidence="6">
    <location>
        <begin position="1"/>
        <end position="86"/>
    </location>
</feature>
<evidence type="ECO:0000256" key="1">
    <source>
        <dbReference type="ARBA" id="ARBA00022723"/>
    </source>
</evidence>
<keyword evidence="10" id="KW-1185">Reference proteome</keyword>
<dbReference type="Proteomes" id="UP000823941">
    <property type="component" value="Chromosome 5"/>
</dbReference>
<dbReference type="SUPFAM" id="SSF57716">
    <property type="entry name" value="Glucocorticoid receptor-like (DNA-binding domain)"/>
    <property type="match status" value="1"/>
</dbReference>
<dbReference type="Gene3D" id="6.20.210.20">
    <property type="entry name" value="THAP domain"/>
    <property type="match status" value="1"/>
</dbReference>
<dbReference type="Proteomes" id="UP000823941">
    <property type="component" value="Chromosome 15"/>
</dbReference>
<evidence type="ECO:0000313" key="10">
    <source>
        <dbReference type="Proteomes" id="UP000823941"/>
    </source>
</evidence>
<protein>
    <recommendedName>
        <fullName evidence="6">THAP-type domain-containing protein</fullName>
    </recommendedName>
</protein>
<sequence>MHFKVCEICGLKAGRVFDQKRTFMAKFPLDEERCKKWVQVTGKEDLAYVPIEKLHGNKYICGKHFRPSDFKKKKTQLRRNAIPSLLITVKPLSEEILTGFPLHIFGKTIICTYPVIYAHN</sequence>
<organism evidence="7 10">
    <name type="scientific">Plutella xylostella</name>
    <name type="common">Diamondback moth</name>
    <name type="synonym">Plutella maculipennis</name>
    <dbReference type="NCBI Taxonomy" id="51655"/>
    <lineage>
        <taxon>Eukaryota</taxon>
        <taxon>Metazoa</taxon>
        <taxon>Ecdysozoa</taxon>
        <taxon>Arthropoda</taxon>
        <taxon>Hexapoda</taxon>
        <taxon>Insecta</taxon>
        <taxon>Pterygota</taxon>
        <taxon>Neoptera</taxon>
        <taxon>Endopterygota</taxon>
        <taxon>Lepidoptera</taxon>
        <taxon>Glossata</taxon>
        <taxon>Ditrysia</taxon>
        <taxon>Yponomeutoidea</taxon>
        <taxon>Plutellidae</taxon>
        <taxon>Plutella</taxon>
    </lineage>
</organism>
<keyword evidence="1" id="KW-0479">Metal-binding</keyword>
<dbReference type="PROSITE" id="PS50950">
    <property type="entry name" value="ZF_THAP"/>
    <property type="match status" value="1"/>
</dbReference>